<name>A0A381NR51_9ZZZZ</name>
<evidence type="ECO:0008006" key="8">
    <source>
        <dbReference type="Google" id="ProtNLM"/>
    </source>
</evidence>
<feature type="transmembrane region" description="Helical" evidence="6">
    <location>
        <begin position="71"/>
        <end position="97"/>
    </location>
</feature>
<dbReference type="PANTHER" id="PTHR30086:SF16">
    <property type="entry name" value="AMINO ACID EFFLUX PERMEASE RHTB FAMILY"/>
    <property type="match status" value="1"/>
</dbReference>
<feature type="transmembrane region" description="Helical" evidence="6">
    <location>
        <begin position="40"/>
        <end position="65"/>
    </location>
</feature>
<comment type="subcellular location">
    <subcellularLocation>
        <location evidence="1">Cell membrane</location>
        <topology evidence="1">Multi-pass membrane protein</topology>
    </subcellularLocation>
</comment>
<keyword evidence="2" id="KW-1003">Cell membrane</keyword>
<evidence type="ECO:0000256" key="3">
    <source>
        <dbReference type="ARBA" id="ARBA00022692"/>
    </source>
</evidence>
<feature type="transmembrane region" description="Helical" evidence="6">
    <location>
        <begin position="187"/>
        <end position="207"/>
    </location>
</feature>
<proteinExistence type="predicted"/>
<dbReference type="GO" id="GO:0015171">
    <property type="term" value="F:amino acid transmembrane transporter activity"/>
    <property type="evidence" value="ECO:0007669"/>
    <property type="project" value="TreeGrafter"/>
</dbReference>
<dbReference type="PANTHER" id="PTHR30086">
    <property type="entry name" value="ARGININE EXPORTER PROTEIN ARGO"/>
    <property type="match status" value="1"/>
</dbReference>
<dbReference type="AlphaFoldDB" id="A0A381NR51"/>
<feature type="transmembrane region" description="Helical" evidence="6">
    <location>
        <begin position="118"/>
        <end position="141"/>
    </location>
</feature>
<sequence length="211" mass="22529">MDFTQWSQLALICVMGAMSPGPSLAVILRNTISGGRTQGLMSGVGHGLGITFYSVVAITGLVALLKTVPNFFLIAQIIGSLFLIFLGSKMIISGIGGEQDNGELKQSTITGYRGFSEGFLIAFLNPKIAVWLLALFSQFVQPDADFTEQLVMVSTVGGVDTSWYCLVAFLASSGGLVKALQRNAKRIDLIMGVLLILLAAGMLWRAFTLLS</sequence>
<dbReference type="InterPro" id="IPR001123">
    <property type="entry name" value="LeuE-type"/>
</dbReference>
<accession>A0A381NR51</accession>
<keyword evidence="4 6" id="KW-1133">Transmembrane helix</keyword>
<dbReference type="GO" id="GO:0005886">
    <property type="term" value="C:plasma membrane"/>
    <property type="evidence" value="ECO:0007669"/>
    <property type="project" value="UniProtKB-SubCell"/>
</dbReference>
<gene>
    <name evidence="7" type="ORF">METZ01_LOCUS9939</name>
</gene>
<evidence type="ECO:0000313" key="7">
    <source>
        <dbReference type="EMBL" id="SUZ57085.1"/>
    </source>
</evidence>
<reference evidence="7" key="1">
    <citation type="submission" date="2018-05" db="EMBL/GenBank/DDBJ databases">
        <authorList>
            <person name="Lanie J.A."/>
            <person name="Ng W.-L."/>
            <person name="Kazmierczak K.M."/>
            <person name="Andrzejewski T.M."/>
            <person name="Davidsen T.M."/>
            <person name="Wayne K.J."/>
            <person name="Tettelin H."/>
            <person name="Glass J.I."/>
            <person name="Rusch D."/>
            <person name="Podicherti R."/>
            <person name="Tsui H.-C.T."/>
            <person name="Winkler M.E."/>
        </authorList>
    </citation>
    <scope>NUCLEOTIDE SEQUENCE</scope>
</reference>
<dbReference type="Pfam" id="PF01810">
    <property type="entry name" value="LysE"/>
    <property type="match status" value="1"/>
</dbReference>
<dbReference type="EMBL" id="UINC01000542">
    <property type="protein sequence ID" value="SUZ57085.1"/>
    <property type="molecule type" value="Genomic_DNA"/>
</dbReference>
<keyword evidence="5 6" id="KW-0472">Membrane</keyword>
<feature type="transmembrane region" description="Helical" evidence="6">
    <location>
        <begin position="161"/>
        <end position="180"/>
    </location>
</feature>
<protein>
    <recommendedName>
        <fullName evidence="8">Lysine transporter LysE</fullName>
    </recommendedName>
</protein>
<evidence type="ECO:0000256" key="4">
    <source>
        <dbReference type="ARBA" id="ARBA00022989"/>
    </source>
</evidence>
<evidence type="ECO:0000256" key="6">
    <source>
        <dbReference type="SAM" id="Phobius"/>
    </source>
</evidence>
<feature type="transmembrane region" description="Helical" evidence="6">
    <location>
        <begin position="6"/>
        <end position="28"/>
    </location>
</feature>
<keyword evidence="3 6" id="KW-0812">Transmembrane</keyword>
<evidence type="ECO:0000256" key="2">
    <source>
        <dbReference type="ARBA" id="ARBA00022475"/>
    </source>
</evidence>
<evidence type="ECO:0000256" key="5">
    <source>
        <dbReference type="ARBA" id="ARBA00023136"/>
    </source>
</evidence>
<evidence type="ECO:0000256" key="1">
    <source>
        <dbReference type="ARBA" id="ARBA00004651"/>
    </source>
</evidence>
<organism evidence="7">
    <name type="scientific">marine metagenome</name>
    <dbReference type="NCBI Taxonomy" id="408172"/>
    <lineage>
        <taxon>unclassified sequences</taxon>
        <taxon>metagenomes</taxon>
        <taxon>ecological metagenomes</taxon>
    </lineage>
</organism>